<gene>
    <name evidence="3" type="ORF">DQQ10_26280</name>
</gene>
<accession>A0A364XV83</accession>
<feature type="compositionally biased region" description="Polar residues" evidence="1">
    <location>
        <begin position="325"/>
        <end position="340"/>
    </location>
</feature>
<proteinExistence type="predicted"/>
<dbReference type="InterPro" id="IPR026444">
    <property type="entry name" value="Secre_tail"/>
</dbReference>
<dbReference type="AlphaFoldDB" id="A0A364XV83"/>
<dbReference type="OrthoDB" id="9811934at2"/>
<name>A0A364XV83_9BACT</name>
<dbReference type="Pfam" id="PF18962">
    <property type="entry name" value="Por_Secre_tail"/>
    <property type="match status" value="1"/>
</dbReference>
<dbReference type="PANTHER" id="PTHR42754:SF1">
    <property type="entry name" value="LIPOPROTEIN"/>
    <property type="match status" value="1"/>
</dbReference>
<feature type="domain" description="Secretion system C-terminal sorting" evidence="2">
    <location>
        <begin position="765"/>
        <end position="832"/>
    </location>
</feature>
<dbReference type="PANTHER" id="PTHR42754">
    <property type="entry name" value="ENDOGLUCANASE"/>
    <property type="match status" value="1"/>
</dbReference>
<sequence length="838" mass="91114">MLYFSKPPRVTSVISSVLLAIHQRRNIRRVHSGRSATVDGHQLKTFYRPLPSVRLRTSSILCMVLCLTMFSVVAQNKFWDKRFGGTAEDLLSAVVATPDGGYLLGGTSRSDQNGDKSQPQPPGTWWPLDFWVVRIDASGNKVWDKSFGDIGLDKLTSIVNTTDNGFLLFGSGWLDGHDDYIVIKIDANGNVIWNERYDNGWHESLTSVVSTADNGFVLAGFSYSATEEDDYVIWLVKIDADGVLVWERVEQNYNILNTMIVTAEGGFLTGGRFALSNDEGPTVDYWINKTESNGDLLWEKSFGGSGSDVLSRLLSTSDGGYLLGGSSNSAQGGDKSQPSQGGDDYWIVKVDANGNKQWDKRFGGSGTDNLQLLLATLDGGYLLGGSSNSGQNGDKGQPSWGGDDYWIVKIDGSGQKIWDKRFGGSMNDLIAAMIPTFDAGFVVGGSSDSGQDGDKTQPSRGGLDYWVVKVDGNQMNQVINFPPVPDKTFGDAPFSLAATATSGLPVAYAIAPGSEAFVSIEGNVVTLLQPGTATIIALQPGNTFYHPAVPDSVSFAISSPYCFAFTVSNFIQGRTKQGKVVEAIRSNAQLALGAPQDNDTYNFVSLGFGGSITLELSDPLYDNNGYDPDFILVETSFGRADEKCFAGGNTFNYPETVVIEVSDGTTWKSLPDSYCRTSFVDISSVITESFQHVKFIRIKDFSNKEYFESNADGFDVDGLIVCPEEVRKAFATYTNGRVAGANVWDAAFFNRAPNEADDNDEAIKVFPNPAREQITVEFLSEVETHESLQIISVIGVIKRNNLNQLQVGKNVLTEDVANLTPGVYLIKVGTRAVRFVKE</sequence>
<comment type="caution">
    <text evidence="3">The sequence shown here is derived from an EMBL/GenBank/DDBJ whole genome shotgun (WGS) entry which is preliminary data.</text>
</comment>
<feature type="region of interest" description="Disordered" evidence="1">
    <location>
        <begin position="325"/>
        <end position="344"/>
    </location>
</feature>
<evidence type="ECO:0000313" key="4">
    <source>
        <dbReference type="Proteomes" id="UP000251889"/>
    </source>
</evidence>
<evidence type="ECO:0000313" key="3">
    <source>
        <dbReference type="EMBL" id="RAV97868.1"/>
    </source>
</evidence>
<dbReference type="Proteomes" id="UP000251889">
    <property type="component" value="Unassembled WGS sequence"/>
</dbReference>
<dbReference type="EMBL" id="QMFY01000025">
    <property type="protein sequence ID" value="RAV97868.1"/>
    <property type="molecule type" value="Genomic_DNA"/>
</dbReference>
<protein>
    <recommendedName>
        <fullName evidence="2">Secretion system C-terminal sorting domain-containing protein</fullName>
    </recommendedName>
</protein>
<dbReference type="NCBIfam" id="TIGR04183">
    <property type="entry name" value="Por_Secre_tail"/>
    <property type="match status" value="1"/>
</dbReference>
<evidence type="ECO:0000259" key="2">
    <source>
        <dbReference type="Pfam" id="PF18962"/>
    </source>
</evidence>
<keyword evidence="4" id="KW-1185">Reference proteome</keyword>
<evidence type="ECO:0000256" key="1">
    <source>
        <dbReference type="SAM" id="MobiDB-lite"/>
    </source>
</evidence>
<organism evidence="3 4">
    <name type="scientific">Pseudochryseolinea flava</name>
    <dbReference type="NCBI Taxonomy" id="2059302"/>
    <lineage>
        <taxon>Bacteria</taxon>
        <taxon>Pseudomonadati</taxon>
        <taxon>Bacteroidota</taxon>
        <taxon>Cytophagia</taxon>
        <taxon>Cytophagales</taxon>
        <taxon>Fulvivirgaceae</taxon>
        <taxon>Pseudochryseolinea</taxon>
    </lineage>
</organism>
<reference evidence="3 4" key="1">
    <citation type="submission" date="2018-06" db="EMBL/GenBank/DDBJ databases">
        <title>Chryseolinea flavus sp. nov., a member of the phylum Bacteroidetes isolated from soil.</title>
        <authorList>
            <person name="Li Y."/>
            <person name="Wang J."/>
        </authorList>
    </citation>
    <scope>NUCLEOTIDE SEQUENCE [LARGE SCALE GENOMIC DNA]</scope>
    <source>
        <strain evidence="3 4">SDU1-6</strain>
    </source>
</reference>